<keyword evidence="2" id="KW-0812">Transmembrane</keyword>
<evidence type="ECO:0000313" key="4">
    <source>
        <dbReference type="Proteomes" id="UP000185696"/>
    </source>
</evidence>
<organism evidence="3 4">
    <name type="scientific">Actinophytocola xinjiangensis</name>
    <dbReference type="NCBI Taxonomy" id="485602"/>
    <lineage>
        <taxon>Bacteria</taxon>
        <taxon>Bacillati</taxon>
        <taxon>Actinomycetota</taxon>
        <taxon>Actinomycetes</taxon>
        <taxon>Pseudonocardiales</taxon>
        <taxon>Pseudonocardiaceae</taxon>
    </lineage>
</organism>
<proteinExistence type="predicted"/>
<feature type="transmembrane region" description="Helical" evidence="2">
    <location>
        <begin position="94"/>
        <end position="111"/>
    </location>
</feature>
<evidence type="ECO:0000313" key="3">
    <source>
        <dbReference type="EMBL" id="OLF12360.1"/>
    </source>
</evidence>
<reference evidence="3 4" key="1">
    <citation type="submission" date="2016-12" db="EMBL/GenBank/DDBJ databases">
        <title>The draft genome sequence of Actinophytocola xinjiangensis.</title>
        <authorList>
            <person name="Wang W."/>
            <person name="Yuan L."/>
        </authorList>
    </citation>
    <scope>NUCLEOTIDE SEQUENCE [LARGE SCALE GENOMIC DNA]</scope>
    <source>
        <strain evidence="3 4">CGMCC 4.4663</strain>
    </source>
</reference>
<dbReference type="RefSeq" id="WP_075132551.1">
    <property type="nucleotide sequence ID" value="NZ_MSIF01000003.1"/>
</dbReference>
<feature type="transmembrane region" description="Helical" evidence="2">
    <location>
        <begin position="65"/>
        <end position="88"/>
    </location>
</feature>
<feature type="transmembrane region" description="Helical" evidence="2">
    <location>
        <begin position="222"/>
        <end position="239"/>
    </location>
</feature>
<comment type="caution">
    <text evidence="3">The sequence shown here is derived from an EMBL/GenBank/DDBJ whole genome shotgun (WGS) entry which is preliminary data.</text>
</comment>
<dbReference type="AlphaFoldDB" id="A0A7Z0WPH5"/>
<feature type="transmembrane region" description="Helical" evidence="2">
    <location>
        <begin position="305"/>
        <end position="324"/>
    </location>
</feature>
<gene>
    <name evidence="3" type="ORF">BLA60_10365</name>
</gene>
<feature type="transmembrane region" description="Helical" evidence="2">
    <location>
        <begin position="166"/>
        <end position="183"/>
    </location>
</feature>
<feature type="transmembrane region" description="Helical" evidence="2">
    <location>
        <begin position="32"/>
        <end position="53"/>
    </location>
</feature>
<feature type="transmembrane region" description="Helical" evidence="2">
    <location>
        <begin position="195"/>
        <end position="216"/>
    </location>
</feature>
<keyword evidence="2" id="KW-1133">Transmembrane helix</keyword>
<evidence type="ECO:0008006" key="5">
    <source>
        <dbReference type="Google" id="ProtNLM"/>
    </source>
</evidence>
<keyword evidence="4" id="KW-1185">Reference proteome</keyword>
<keyword evidence="2" id="KW-0472">Membrane</keyword>
<dbReference type="Proteomes" id="UP000185696">
    <property type="component" value="Unassembled WGS sequence"/>
</dbReference>
<feature type="transmembrane region" description="Helical" evidence="2">
    <location>
        <begin position="330"/>
        <end position="353"/>
    </location>
</feature>
<protein>
    <recommendedName>
        <fullName evidence="5">NhaP-type Na+/H+ or K+/H+ antiporter</fullName>
    </recommendedName>
</protein>
<feature type="transmembrane region" description="Helical" evidence="2">
    <location>
        <begin position="123"/>
        <end position="146"/>
    </location>
</feature>
<feature type="transmembrane region" description="Helical" evidence="2">
    <location>
        <begin position="246"/>
        <end position="266"/>
    </location>
</feature>
<name>A0A7Z0WPH5_9PSEU</name>
<evidence type="ECO:0000256" key="1">
    <source>
        <dbReference type="SAM" id="MobiDB-lite"/>
    </source>
</evidence>
<feature type="transmembrane region" description="Helical" evidence="2">
    <location>
        <begin position="272"/>
        <end position="293"/>
    </location>
</feature>
<feature type="region of interest" description="Disordered" evidence="1">
    <location>
        <begin position="361"/>
        <end position="389"/>
    </location>
</feature>
<accession>A0A7Z0WPH5</accession>
<feature type="compositionally biased region" description="Pro residues" evidence="1">
    <location>
        <begin position="375"/>
        <end position="389"/>
    </location>
</feature>
<evidence type="ECO:0000256" key="2">
    <source>
        <dbReference type="SAM" id="Phobius"/>
    </source>
</evidence>
<dbReference type="EMBL" id="MSIF01000003">
    <property type="protein sequence ID" value="OLF12360.1"/>
    <property type="molecule type" value="Genomic_DNA"/>
</dbReference>
<dbReference type="OrthoDB" id="517234at2"/>
<sequence>MGLGRGVLLLAVLGASWATGAALRVGDVHLSQAYHLVILSLLAIGLYGSTRDIDFAQLWRNRTTVFLALTVGVLAKVAFIAAVMWVLYPEPASLVLGVAVAQIDPLAVAAAQRRRRLSESAKAVLNAWAAFDDPVTVLLTVYLSTFALSLGGDTAGAPESTLLTDLLLNIAFAVVAFAAWWLSRRGGLSAWLARGGVAAGAGQVAVAVVVLGYAALGVSQSLLLGIALIGLFFRPYLAWQRTAAGIVTGALLVATAALGLVLAATSELITPWLVGKGVVLGIAAYLAQILAGTVLSRGRGRFDRLYLALSQQNGLTAIVLALVLEPDFPGAVAVIALAIVVTNVLYGAGGAVIGRLERRAEPDPEPVTVVTARPGPFPELAPPEPETGR</sequence>